<organism evidence="3 4">
    <name type="scientific">Phytoactinopolyspora mesophila</name>
    <dbReference type="NCBI Taxonomy" id="2650750"/>
    <lineage>
        <taxon>Bacteria</taxon>
        <taxon>Bacillati</taxon>
        <taxon>Actinomycetota</taxon>
        <taxon>Actinomycetes</taxon>
        <taxon>Jiangellales</taxon>
        <taxon>Jiangellaceae</taxon>
        <taxon>Phytoactinopolyspora</taxon>
    </lineage>
</organism>
<keyword evidence="2" id="KW-0349">Heme</keyword>
<dbReference type="PANTHER" id="PTHR46696:SF1">
    <property type="entry name" value="CYTOCHROME P450 YJIB-RELATED"/>
    <property type="match status" value="1"/>
</dbReference>
<dbReference type="InterPro" id="IPR001128">
    <property type="entry name" value="Cyt_P450"/>
</dbReference>
<dbReference type="Gene3D" id="1.10.630.10">
    <property type="entry name" value="Cytochrome P450"/>
    <property type="match status" value="1"/>
</dbReference>
<dbReference type="InterPro" id="IPR017972">
    <property type="entry name" value="Cyt_P450_CS"/>
</dbReference>
<comment type="similarity">
    <text evidence="1 2">Belongs to the cytochrome P450 family.</text>
</comment>
<dbReference type="PRINTS" id="PR00359">
    <property type="entry name" value="BP450"/>
</dbReference>
<dbReference type="PANTHER" id="PTHR46696">
    <property type="entry name" value="P450, PUTATIVE (EUROFUNG)-RELATED"/>
    <property type="match status" value="1"/>
</dbReference>
<protein>
    <submittedName>
        <fullName evidence="3">Cytochrome P450</fullName>
    </submittedName>
</protein>
<accession>A0A7K3LYX0</accession>
<dbReference type="SUPFAM" id="SSF48264">
    <property type="entry name" value="Cytochrome P450"/>
    <property type="match status" value="1"/>
</dbReference>
<evidence type="ECO:0000313" key="3">
    <source>
        <dbReference type="EMBL" id="NDL56199.1"/>
    </source>
</evidence>
<evidence type="ECO:0000256" key="2">
    <source>
        <dbReference type="RuleBase" id="RU000461"/>
    </source>
</evidence>
<dbReference type="InterPro" id="IPR036396">
    <property type="entry name" value="Cyt_P450_sf"/>
</dbReference>
<keyword evidence="2" id="KW-0408">Iron</keyword>
<dbReference type="GO" id="GO:0004497">
    <property type="term" value="F:monooxygenase activity"/>
    <property type="evidence" value="ECO:0007669"/>
    <property type="project" value="UniProtKB-KW"/>
</dbReference>
<name>A0A7K3LYX0_9ACTN</name>
<keyword evidence="4" id="KW-1185">Reference proteome</keyword>
<keyword evidence="2" id="KW-0560">Oxidoreductase</keyword>
<keyword evidence="2" id="KW-0479">Metal-binding</keyword>
<dbReference type="RefSeq" id="WP_162448818.1">
    <property type="nucleotide sequence ID" value="NZ_WLZY01000001.1"/>
</dbReference>
<comment type="caution">
    <text evidence="3">The sequence shown here is derived from an EMBL/GenBank/DDBJ whole genome shotgun (WGS) entry which is preliminary data.</text>
</comment>
<proteinExistence type="inferred from homology"/>
<dbReference type="GO" id="GO:0016705">
    <property type="term" value="F:oxidoreductase activity, acting on paired donors, with incorporation or reduction of molecular oxygen"/>
    <property type="evidence" value="ECO:0007669"/>
    <property type="project" value="InterPro"/>
</dbReference>
<dbReference type="AlphaFoldDB" id="A0A7K3LYX0"/>
<dbReference type="EMBL" id="WLZY01000001">
    <property type="protein sequence ID" value="NDL56199.1"/>
    <property type="molecule type" value="Genomic_DNA"/>
</dbReference>
<keyword evidence="2" id="KW-0503">Monooxygenase</keyword>
<dbReference type="Proteomes" id="UP000460435">
    <property type="component" value="Unassembled WGS sequence"/>
</dbReference>
<evidence type="ECO:0000256" key="1">
    <source>
        <dbReference type="ARBA" id="ARBA00010617"/>
    </source>
</evidence>
<sequence>MSVGRLLAENCAQALTAYFVESPDEFGPGRDVAGHLTFGYGVHQCLGQHLARLELRIALGRSSATRICGRPGRRTRGQSRYLPRLVLRPLDTSCCG</sequence>
<dbReference type="Pfam" id="PF00067">
    <property type="entry name" value="p450"/>
    <property type="match status" value="1"/>
</dbReference>
<dbReference type="GO" id="GO:0005506">
    <property type="term" value="F:iron ion binding"/>
    <property type="evidence" value="ECO:0007669"/>
    <property type="project" value="InterPro"/>
</dbReference>
<reference evidence="3 4" key="1">
    <citation type="submission" date="2019-11" db="EMBL/GenBank/DDBJ databases">
        <authorList>
            <person name="Li X.-J."/>
            <person name="Feng X.-M."/>
        </authorList>
    </citation>
    <scope>NUCLEOTIDE SEQUENCE [LARGE SCALE GENOMIC DNA]</scope>
    <source>
        <strain evidence="3 4">XMNu-373</strain>
    </source>
</reference>
<gene>
    <name evidence="3" type="ORF">F7O44_03820</name>
</gene>
<dbReference type="GO" id="GO:0020037">
    <property type="term" value="F:heme binding"/>
    <property type="evidence" value="ECO:0007669"/>
    <property type="project" value="InterPro"/>
</dbReference>
<evidence type="ECO:0000313" key="4">
    <source>
        <dbReference type="Proteomes" id="UP000460435"/>
    </source>
</evidence>
<dbReference type="PROSITE" id="PS00086">
    <property type="entry name" value="CYTOCHROME_P450"/>
    <property type="match status" value="1"/>
</dbReference>
<dbReference type="InterPro" id="IPR002397">
    <property type="entry name" value="Cyt_P450_B"/>
</dbReference>